<dbReference type="EMBL" id="JAMSHJ010000002">
    <property type="protein sequence ID" value="KAI5439287.1"/>
    <property type="molecule type" value="Genomic_DNA"/>
</dbReference>
<organism evidence="2 3">
    <name type="scientific">Pisum sativum</name>
    <name type="common">Garden pea</name>
    <name type="synonym">Lathyrus oleraceus</name>
    <dbReference type="NCBI Taxonomy" id="3888"/>
    <lineage>
        <taxon>Eukaryota</taxon>
        <taxon>Viridiplantae</taxon>
        <taxon>Streptophyta</taxon>
        <taxon>Embryophyta</taxon>
        <taxon>Tracheophyta</taxon>
        <taxon>Spermatophyta</taxon>
        <taxon>Magnoliopsida</taxon>
        <taxon>eudicotyledons</taxon>
        <taxon>Gunneridae</taxon>
        <taxon>Pentapetalae</taxon>
        <taxon>rosids</taxon>
        <taxon>fabids</taxon>
        <taxon>Fabales</taxon>
        <taxon>Fabaceae</taxon>
        <taxon>Papilionoideae</taxon>
        <taxon>50 kb inversion clade</taxon>
        <taxon>NPAAA clade</taxon>
        <taxon>Hologalegina</taxon>
        <taxon>IRL clade</taxon>
        <taxon>Fabeae</taxon>
        <taxon>Lathyrus</taxon>
    </lineage>
</organism>
<protein>
    <submittedName>
        <fullName evidence="2">Uncharacterized protein</fullName>
    </submittedName>
</protein>
<dbReference type="Proteomes" id="UP001058974">
    <property type="component" value="Chromosome 2"/>
</dbReference>
<name>A0A9D4YHZ2_PEA</name>
<comment type="caution">
    <text evidence="2">The sequence shown here is derived from an EMBL/GenBank/DDBJ whole genome shotgun (WGS) entry which is preliminary data.</text>
</comment>
<dbReference type="AlphaFoldDB" id="A0A9D4YHZ2"/>
<evidence type="ECO:0000256" key="1">
    <source>
        <dbReference type="SAM" id="MobiDB-lite"/>
    </source>
</evidence>
<gene>
    <name evidence="2" type="ORF">KIW84_024890</name>
</gene>
<evidence type="ECO:0000313" key="3">
    <source>
        <dbReference type="Proteomes" id="UP001058974"/>
    </source>
</evidence>
<sequence>MGPRKLLASKKQKTSDAGPSFVPRPKVGSYSHDKFLGPEQKLGKSFALPLTHLNYEIVRELYVNVMPVEDQPYSFVTMVRGMPVSLSRDAIYAYLNNPLTLEGGALQVDVTRIISNEIKMIAKSSHRLGSKTHNNLSFSGMILRLCQRARIPLPAVVHETIDGVVGDRCIERYCVTKAANFFSTPIPPAQQQPFDERASCAYTWDIIEAN</sequence>
<dbReference type="Gramene" id="Psat02G0489000-T1">
    <property type="protein sequence ID" value="KAI5439287.1"/>
    <property type="gene ID" value="KIW84_024890"/>
</dbReference>
<feature type="region of interest" description="Disordered" evidence="1">
    <location>
        <begin position="1"/>
        <end position="23"/>
    </location>
</feature>
<keyword evidence="3" id="KW-1185">Reference proteome</keyword>
<accession>A0A9D4YHZ2</accession>
<reference evidence="2 3" key="1">
    <citation type="journal article" date="2022" name="Nat. Genet.">
        <title>Improved pea reference genome and pan-genome highlight genomic features and evolutionary characteristics.</title>
        <authorList>
            <person name="Yang T."/>
            <person name="Liu R."/>
            <person name="Luo Y."/>
            <person name="Hu S."/>
            <person name="Wang D."/>
            <person name="Wang C."/>
            <person name="Pandey M.K."/>
            <person name="Ge S."/>
            <person name="Xu Q."/>
            <person name="Li N."/>
            <person name="Li G."/>
            <person name="Huang Y."/>
            <person name="Saxena R.K."/>
            <person name="Ji Y."/>
            <person name="Li M."/>
            <person name="Yan X."/>
            <person name="He Y."/>
            <person name="Liu Y."/>
            <person name="Wang X."/>
            <person name="Xiang C."/>
            <person name="Varshney R.K."/>
            <person name="Ding H."/>
            <person name="Gao S."/>
            <person name="Zong X."/>
        </authorList>
    </citation>
    <scope>NUCLEOTIDE SEQUENCE [LARGE SCALE GENOMIC DNA]</scope>
    <source>
        <strain evidence="2 3">cv. Zhongwan 6</strain>
    </source>
</reference>
<proteinExistence type="predicted"/>
<evidence type="ECO:0000313" key="2">
    <source>
        <dbReference type="EMBL" id="KAI5439287.1"/>
    </source>
</evidence>